<dbReference type="AlphaFoldDB" id="A0A1M5X963"/>
<dbReference type="InterPro" id="IPR032466">
    <property type="entry name" value="Metal_Hydrolase"/>
</dbReference>
<dbReference type="RefSeq" id="WP_084723800.1">
    <property type="nucleotide sequence ID" value="NZ_FQXD01000023.1"/>
</dbReference>
<dbReference type="PANTHER" id="PTHR22642:SF2">
    <property type="entry name" value="PROTEIN LONG AFTER FAR-RED 3"/>
    <property type="match status" value="1"/>
</dbReference>
<feature type="domain" description="Amidohydrolase 3" evidence="1">
    <location>
        <begin position="54"/>
        <end position="536"/>
    </location>
</feature>
<organism evidence="2 3">
    <name type="scientific">Virgibacillus chiguensis</name>
    <dbReference type="NCBI Taxonomy" id="411959"/>
    <lineage>
        <taxon>Bacteria</taxon>
        <taxon>Bacillati</taxon>
        <taxon>Bacillota</taxon>
        <taxon>Bacilli</taxon>
        <taxon>Bacillales</taxon>
        <taxon>Bacillaceae</taxon>
        <taxon>Virgibacillus</taxon>
    </lineage>
</organism>
<dbReference type="OrthoDB" id="9767366at2"/>
<protein>
    <recommendedName>
        <fullName evidence="1">Amidohydrolase 3 domain-containing protein</fullName>
    </recommendedName>
</protein>
<evidence type="ECO:0000313" key="3">
    <source>
        <dbReference type="Proteomes" id="UP000184079"/>
    </source>
</evidence>
<evidence type="ECO:0000313" key="2">
    <source>
        <dbReference type="EMBL" id="SHH96360.1"/>
    </source>
</evidence>
<dbReference type="Pfam" id="PF07969">
    <property type="entry name" value="Amidohydro_3"/>
    <property type="match status" value="1"/>
</dbReference>
<dbReference type="InterPro" id="IPR013108">
    <property type="entry name" value="Amidohydro_3"/>
</dbReference>
<dbReference type="Proteomes" id="UP000184079">
    <property type="component" value="Unassembled WGS sequence"/>
</dbReference>
<dbReference type="CDD" id="cd01300">
    <property type="entry name" value="YtcJ_like"/>
    <property type="match status" value="1"/>
</dbReference>
<reference evidence="3" key="1">
    <citation type="submission" date="2016-11" db="EMBL/GenBank/DDBJ databases">
        <authorList>
            <person name="Varghese N."/>
            <person name="Submissions S."/>
        </authorList>
    </citation>
    <scope>NUCLEOTIDE SEQUENCE [LARGE SCALE GENOMIC DNA]</scope>
    <source>
        <strain evidence="3">CGMCC 1.6496</strain>
    </source>
</reference>
<gene>
    <name evidence="2" type="ORF">SAMN05421807_12323</name>
</gene>
<dbReference type="Gene3D" id="3.10.310.70">
    <property type="match status" value="1"/>
</dbReference>
<keyword evidence="3" id="KW-1185">Reference proteome</keyword>
<dbReference type="SUPFAM" id="SSF51556">
    <property type="entry name" value="Metallo-dependent hydrolases"/>
    <property type="match status" value="1"/>
</dbReference>
<dbReference type="EMBL" id="FQXD01000023">
    <property type="protein sequence ID" value="SHH96360.1"/>
    <property type="molecule type" value="Genomic_DNA"/>
</dbReference>
<dbReference type="GO" id="GO:0016810">
    <property type="term" value="F:hydrolase activity, acting on carbon-nitrogen (but not peptide) bonds"/>
    <property type="evidence" value="ECO:0007669"/>
    <property type="project" value="InterPro"/>
</dbReference>
<dbReference type="SUPFAM" id="SSF51338">
    <property type="entry name" value="Composite domain of metallo-dependent hydrolases"/>
    <property type="match status" value="1"/>
</dbReference>
<sequence length="538" mass="60536">MRYYLEADTIIMNARVFTMDDLQPRAEAIAIKDGNIVYVGSEEEVFSWKGENTQIVDVNGKTVLPGFIESHTHPVEYGLNLLKLDCRPNETPSIGAILKKVKEKADRLPEGEWIRGWGWDDSRMKEKRNPTRWDLDKVAPNHPVILERTCKHMAVCNSKALEISGVSENTSSPDGGHIEREKDTGKLTGLVQEKAQGMIAVPQYKVKDIIKGMKLAQKDFAKWGITTVHEMGTQANYFRAYQEMDMNKDLQVRIRPWFWAIDQNGFQGYFDEVLALGIQSGLGDDMIKVQGMKFMLDGSVGGKTAAVEMPYENEENRGILYDNADHFSPFVKQALEAGLRVAIHGIGERAIEVAITAFERASTSVDIKKMRNRIEHCGLPTHDHLRRMKNLELIAASSIGFVYYLGDSYLKNLGEERVKRVYPHRYFKEYDIVAPGNSDLPVTGGNPWTGIYAAVNRKTISGQVLDKTQNITIHDAIKAYTADAAYSSGEEHLIGVIRPSAKADIIVVSENPYEIDVENLIDINVEYTFLNGKLIYNQ</sequence>
<dbReference type="Gene3D" id="2.30.40.10">
    <property type="entry name" value="Urease, subunit C, domain 1"/>
    <property type="match status" value="1"/>
</dbReference>
<name>A0A1M5X963_9BACI</name>
<proteinExistence type="predicted"/>
<dbReference type="PANTHER" id="PTHR22642">
    <property type="entry name" value="IMIDAZOLONEPROPIONASE"/>
    <property type="match status" value="1"/>
</dbReference>
<evidence type="ECO:0000259" key="1">
    <source>
        <dbReference type="Pfam" id="PF07969"/>
    </source>
</evidence>
<dbReference type="InterPro" id="IPR033932">
    <property type="entry name" value="YtcJ-like"/>
</dbReference>
<dbReference type="Gene3D" id="3.20.20.140">
    <property type="entry name" value="Metal-dependent hydrolases"/>
    <property type="match status" value="1"/>
</dbReference>
<dbReference type="InterPro" id="IPR011059">
    <property type="entry name" value="Metal-dep_hydrolase_composite"/>
</dbReference>
<accession>A0A1M5X963</accession>